<protein>
    <submittedName>
        <fullName evidence="3">Class I adenylate-forming enzyme family protein</fullName>
    </submittedName>
</protein>
<keyword evidence="4" id="KW-1185">Reference proteome</keyword>
<evidence type="ECO:0000259" key="1">
    <source>
        <dbReference type="Pfam" id="PF00501"/>
    </source>
</evidence>
<dbReference type="Gene3D" id="3.30.300.30">
    <property type="match status" value="1"/>
</dbReference>
<comment type="caution">
    <text evidence="3">The sequence shown here is derived from an EMBL/GenBank/DDBJ whole genome shotgun (WGS) entry which is preliminary data.</text>
</comment>
<accession>A0ABN3ULG9</accession>
<evidence type="ECO:0000259" key="2">
    <source>
        <dbReference type="Pfam" id="PF13193"/>
    </source>
</evidence>
<dbReference type="RefSeq" id="WP_344455105.1">
    <property type="nucleotide sequence ID" value="NZ_BAAATZ010000029.1"/>
</dbReference>
<dbReference type="Pfam" id="PF13193">
    <property type="entry name" value="AMP-binding_C"/>
    <property type="match status" value="1"/>
</dbReference>
<dbReference type="PANTHER" id="PTHR43767:SF1">
    <property type="entry name" value="NONRIBOSOMAL PEPTIDE SYNTHASE PES1 (EUROFUNG)-RELATED"/>
    <property type="match status" value="1"/>
</dbReference>
<name>A0ABN3ULG9_9ACTN</name>
<dbReference type="EMBL" id="BAAATZ010000029">
    <property type="protein sequence ID" value="GAA2735019.1"/>
    <property type="molecule type" value="Genomic_DNA"/>
</dbReference>
<dbReference type="SUPFAM" id="SSF56801">
    <property type="entry name" value="Acetyl-CoA synthetase-like"/>
    <property type="match status" value="1"/>
</dbReference>
<sequence length="545" mass="57823">MEETEPASTFPALFAQVVAARGDHDALILAHETLTYRELDRRSARMARALLAGGAGKGTRIGLLAPDGALWLTTFYAALRIGALITPISTLATPPELAHIIRTSDVQILIGARRFLRHDYAEKLAAALPGLGEGRSEALRLPAAPHLRSVWLDDADGLSWARPVDDLLALADAADAPDAVLLAAVEREVSPGDDAFVVYTSGSTATPKAVVHGQWAVARQPPALAAYFLLTGGDRTMPLLPAFWMGGIAAALQVLSTGGTLVYPPSPDLQDALDMIERHDVTYVVVWHVLAKLRAAAIARGIDVDGIRGMGGPSRDERGETVPPPLRANLLGMSESFSAHSAEPVDRRMPEDKAGASGRAVNGIERRAVDPETGAEVPAGEIGELQLRGGALMTGLYKVDRRRVFTPDGFYPTNDLVRIDADGYAFFVGRTGDMIKTSSANVSRLEVEAALNSLPEVALSLVTALPHPESGEIVAAAVVPAPDAAPTEDGLRAALRDRLSSFKIPRRIVFVSHDDVPRTATGKVRLFDLAELIASGTPTPAGEHV</sequence>
<feature type="domain" description="AMP-binding enzyme C-terminal" evidence="2">
    <location>
        <begin position="446"/>
        <end position="523"/>
    </location>
</feature>
<feature type="domain" description="AMP-dependent synthetase/ligase" evidence="1">
    <location>
        <begin position="15"/>
        <end position="397"/>
    </location>
</feature>
<organism evidence="3 4">
    <name type="scientific">Actinocorallia aurantiaca</name>
    <dbReference type="NCBI Taxonomy" id="46204"/>
    <lineage>
        <taxon>Bacteria</taxon>
        <taxon>Bacillati</taxon>
        <taxon>Actinomycetota</taxon>
        <taxon>Actinomycetes</taxon>
        <taxon>Streptosporangiales</taxon>
        <taxon>Thermomonosporaceae</taxon>
        <taxon>Actinocorallia</taxon>
    </lineage>
</organism>
<proteinExistence type="predicted"/>
<dbReference type="Proteomes" id="UP001501842">
    <property type="component" value="Unassembled WGS sequence"/>
</dbReference>
<dbReference type="Pfam" id="PF00501">
    <property type="entry name" value="AMP-binding"/>
    <property type="match status" value="1"/>
</dbReference>
<dbReference type="Gene3D" id="3.40.50.12780">
    <property type="entry name" value="N-terminal domain of ligase-like"/>
    <property type="match status" value="1"/>
</dbReference>
<dbReference type="InterPro" id="IPR025110">
    <property type="entry name" value="AMP-bd_C"/>
</dbReference>
<dbReference type="InterPro" id="IPR000873">
    <property type="entry name" value="AMP-dep_synth/lig_dom"/>
</dbReference>
<dbReference type="CDD" id="cd04433">
    <property type="entry name" value="AFD_class_I"/>
    <property type="match status" value="1"/>
</dbReference>
<dbReference type="InterPro" id="IPR050237">
    <property type="entry name" value="ATP-dep_AMP-bd_enzyme"/>
</dbReference>
<dbReference type="InterPro" id="IPR042099">
    <property type="entry name" value="ANL_N_sf"/>
</dbReference>
<dbReference type="InterPro" id="IPR045851">
    <property type="entry name" value="AMP-bd_C_sf"/>
</dbReference>
<evidence type="ECO:0000313" key="3">
    <source>
        <dbReference type="EMBL" id="GAA2735019.1"/>
    </source>
</evidence>
<reference evidence="3 4" key="1">
    <citation type="journal article" date="2019" name="Int. J. Syst. Evol. Microbiol.">
        <title>The Global Catalogue of Microorganisms (GCM) 10K type strain sequencing project: providing services to taxonomists for standard genome sequencing and annotation.</title>
        <authorList>
            <consortium name="The Broad Institute Genomics Platform"/>
            <consortium name="The Broad Institute Genome Sequencing Center for Infectious Disease"/>
            <person name="Wu L."/>
            <person name="Ma J."/>
        </authorList>
    </citation>
    <scope>NUCLEOTIDE SEQUENCE [LARGE SCALE GENOMIC DNA]</scope>
    <source>
        <strain evidence="3 4">JCM 8201</strain>
    </source>
</reference>
<evidence type="ECO:0000313" key="4">
    <source>
        <dbReference type="Proteomes" id="UP001501842"/>
    </source>
</evidence>
<gene>
    <name evidence="3" type="ORF">GCM10010439_58730</name>
</gene>
<dbReference type="PANTHER" id="PTHR43767">
    <property type="entry name" value="LONG-CHAIN-FATTY-ACID--COA LIGASE"/>
    <property type="match status" value="1"/>
</dbReference>